<evidence type="ECO:0000313" key="2">
    <source>
        <dbReference type="Proteomes" id="UP001054837"/>
    </source>
</evidence>
<protein>
    <submittedName>
        <fullName evidence="1">DUF1758 domain-containing protein</fullName>
    </submittedName>
</protein>
<dbReference type="PANTHER" id="PTHR47331">
    <property type="entry name" value="PHD-TYPE DOMAIN-CONTAINING PROTEIN"/>
    <property type="match status" value="1"/>
</dbReference>
<dbReference type="EMBL" id="BPLQ01000503">
    <property type="protein sequence ID" value="GIX72223.1"/>
    <property type="molecule type" value="Genomic_DNA"/>
</dbReference>
<keyword evidence="2" id="KW-1185">Reference proteome</keyword>
<accession>A0AAV4MIN4</accession>
<proteinExistence type="predicted"/>
<dbReference type="PANTHER" id="PTHR47331:SF1">
    <property type="entry name" value="GAG-LIKE PROTEIN"/>
    <property type="match status" value="1"/>
</dbReference>
<name>A0AAV4MIN4_9ARAC</name>
<dbReference type="Proteomes" id="UP001054837">
    <property type="component" value="Unassembled WGS sequence"/>
</dbReference>
<reference evidence="1 2" key="1">
    <citation type="submission" date="2021-06" db="EMBL/GenBank/DDBJ databases">
        <title>Caerostris darwini draft genome.</title>
        <authorList>
            <person name="Kono N."/>
            <person name="Arakawa K."/>
        </authorList>
    </citation>
    <scope>NUCLEOTIDE SEQUENCE [LARGE SCALE GENOMIC DNA]</scope>
</reference>
<dbReference type="AlphaFoldDB" id="A0AAV4MIN4"/>
<sequence>MLYPVVEFCLPAEILKAWDRYRHNREVKEDSILMKEKVLENLMSFLRHEVEGEEHRVLAETAFGNGMKRKDTHKPVHKGEPTAATLIANFSAGKNNCVFCDRSHPSQECQKISNMNYDDRKKQVMHKRCCLVCLKPGHMAKKCHSNVRCLICERRHYVLLCPDLRKGIPKSKVADEEAKSTKILLTNLLSEYEIYFKTIIVRLRHKGKEVCVRALRDDGSYRSYIEKSLAAELNLSPSGTEVLSQGLFGSGISSAAEHGRFSVTIESETIRFQEDQRYEVVLPWLAGHPPVYDVAESRLRSVTKRLAKENIFEVYDDVLRQWQKEGIIETIPKNEISRPGHHLPHMPVIKSSSLTTKVHPVFDASFKQPGYSSLSDCLSAGPNLSEQIPPLLLRFHT</sequence>
<organism evidence="1 2">
    <name type="scientific">Caerostris darwini</name>
    <dbReference type="NCBI Taxonomy" id="1538125"/>
    <lineage>
        <taxon>Eukaryota</taxon>
        <taxon>Metazoa</taxon>
        <taxon>Ecdysozoa</taxon>
        <taxon>Arthropoda</taxon>
        <taxon>Chelicerata</taxon>
        <taxon>Arachnida</taxon>
        <taxon>Araneae</taxon>
        <taxon>Araneomorphae</taxon>
        <taxon>Entelegynae</taxon>
        <taxon>Araneoidea</taxon>
        <taxon>Araneidae</taxon>
        <taxon>Caerostris</taxon>
    </lineage>
</organism>
<comment type="caution">
    <text evidence="1">The sequence shown here is derived from an EMBL/GenBank/DDBJ whole genome shotgun (WGS) entry which is preliminary data.</text>
</comment>
<evidence type="ECO:0000313" key="1">
    <source>
        <dbReference type="EMBL" id="GIX72223.1"/>
    </source>
</evidence>
<gene>
    <name evidence="1" type="primary">AVEN_78254_1</name>
    <name evidence="1" type="ORF">CDAR_316761</name>
</gene>